<keyword evidence="6" id="KW-1185">Reference proteome</keyword>
<dbReference type="InterPro" id="IPR025110">
    <property type="entry name" value="AMP-bd_C"/>
</dbReference>
<dbReference type="RefSeq" id="WP_345425651.1">
    <property type="nucleotide sequence ID" value="NZ_AP031496.1"/>
</dbReference>
<dbReference type="GO" id="GO:0031956">
    <property type="term" value="F:medium-chain fatty acid-CoA ligase activity"/>
    <property type="evidence" value="ECO:0007669"/>
    <property type="project" value="TreeGrafter"/>
</dbReference>
<proteinExistence type="inferred from homology"/>
<dbReference type="Gene3D" id="3.40.50.12780">
    <property type="entry name" value="N-terminal domain of ligase-like"/>
    <property type="match status" value="1"/>
</dbReference>
<reference evidence="6" key="1">
    <citation type="journal article" date="2019" name="Int. J. Syst. Evol. Microbiol.">
        <title>The Global Catalogue of Microorganisms (GCM) 10K type strain sequencing project: providing services to taxonomists for standard genome sequencing and annotation.</title>
        <authorList>
            <consortium name="The Broad Institute Genomics Platform"/>
            <consortium name="The Broad Institute Genome Sequencing Center for Infectious Disease"/>
            <person name="Wu L."/>
            <person name="Ma J."/>
        </authorList>
    </citation>
    <scope>NUCLEOTIDE SEQUENCE [LARGE SCALE GENOMIC DNA]</scope>
    <source>
        <strain evidence="6">JCM 19134</strain>
    </source>
</reference>
<evidence type="ECO:0000256" key="1">
    <source>
        <dbReference type="ARBA" id="ARBA00006432"/>
    </source>
</evidence>
<feature type="domain" description="AMP-dependent synthetase/ligase" evidence="3">
    <location>
        <begin position="13"/>
        <end position="378"/>
    </location>
</feature>
<dbReference type="InterPro" id="IPR045851">
    <property type="entry name" value="AMP-bd_C_sf"/>
</dbReference>
<name>A0AAV3U662_9ALTE</name>
<dbReference type="Proteomes" id="UP001409585">
    <property type="component" value="Unassembled WGS sequence"/>
</dbReference>
<dbReference type="Pfam" id="PF13193">
    <property type="entry name" value="AMP-binding_C"/>
    <property type="match status" value="1"/>
</dbReference>
<dbReference type="GO" id="GO:0006631">
    <property type="term" value="P:fatty acid metabolic process"/>
    <property type="evidence" value="ECO:0007669"/>
    <property type="project" value="TreeGrafter"/>
</dbReference>
<dbReference type="InterPro" id="IPR042099">
    <property type="entry name" value="ANL_N_sf"/>
</dbReference>
<feature type="domain" description="AMP-binding enzyme C-terminal" evidence="4">
    <location>
        <begin position="428"/>
        <end position="503"/>
    </location>
</feature>
<dbReference type="InterPro" id="IPR000873">
    <property type="entry name" value="AMP-dep_synth/lig_dom"/>
</dbReference>
<dbReference type="AlphaFoldDB" id="A0AAV3U662"/>
<dbReference type="PANTHER" id="PTHR43201:SF5">
    <property type="entry name" value="MEDIUM-CHAIN ACYL-COA LIGASE ACSF2, MITOCHONDRIAL"/>
    <property type="match status" value="1"/>
</dbReference>
<evidence type="ECO:0000259" key="3">
    <source>
        <dbReference type="Pfam" id="PF00501"/>
    </source>
</evidence>
<protein>
    <submittedName>
        <fullName evidence="5">Fatty acid--CoA ligase</fullName>
    </submittedName>
</protein>
<evidence type="ECO:0000313" key="5">
    <source>
        <dbReference type="EMBL" id="GAA4952015.1"/>
    </source>
</evidence>
<evidence type="ECO:0000256" key="2">
    <source>
        <dbReference type="ARBA" id="ARBA00022598"/>
    </source>
</evidence>
<dbReference type="Gene3D" id="3.30.300.30">
    <property type="match status" value="1"/>
</dbReference>
<sequence>MREYLPLTLGDTLEDNASRFYDQPAYVMEDQLLTHGQLLTGAKKIASALEKAGVRRQDRIGIVSMNSLPFTQIMAAGQWSGIIVATVNFRLAPPEMAYIINDSSPRVLFFEAQYLPIIDQLRDQLPSVEIFVCIGDSTDWSIGFEQLLACGDDEGSTFTAREDDIACLIYTSGTTGKPKGCILGQREMRNSAQCMATETRSGPSDRILLVMPLFHIGATAMQLGTHFRGGCVVLHRQFDPGALLHSVTHDNVSILHLAPTLVQMVLDHPDIETTHFTRVHTVVYSAAAMPLPLLKRGIEKLGNIFVNLYGQTEVFSSGLLREQHRPYGTAREQQWLSSVGQPFPNTRIRIVDDNGSDCPIGEPGEIVVQSVAMARGYWNNHAATLETFRDGWCYSGDVGKFDADGMLYLIDRKKDVIISGGENIYSREVEDAVLTHPAISECAVIGLPDEKWGEAVCAVVVFKANEQPTETEIIEHTRKQIASYKKPRSVIAVDHITKMPTGKIDKKALRALLQS</sequence>
<organism evidence="5 6">
    <name type="scientific">Halioxenophilus aromaticivorans</name>
    <dbReference type="NCBI Taxonomy" id="1306992"/>
    <lineage>
        <taxon>Bacteria</taxon>
        <taxon>Pseudomonadati</taxon>
        <taxon>Pseudomonadota</taxon>
        <taxon>Gammaproteobacteria</taxon>
        <taxon>Alteromonadales</taxon>
        <taxon>Alteromonadaceae</taxon>
        <taxon>Halioxenophilus</taxon>
    </lineage>
</organism>
<dbReference type="PANTHER" id="PTHR43201">
    <property type="entry name" value="ACYL-COA SYNTHETASE"/>
    <property type="match status" value="1"/>
</dbReference>
<dbReference type="InterPro" id="IPR020845">
    <property type="entry name" value="AMP-binding_CS"/>
</dbReference>
<comment type="caution">
    <text evidence="5">The sequence shown here is derived from an EMBL/GenBank/DDBJ whole genome shotgun (WGS) entry which is preliminary data.</text>
</comment>
<comment type="similarity">
    <text evidence="1">Belongs to the ATP-dependent AMP-binding enzyme family.</text>
</comment>
<evidence type="ECO:0000259" key="4">
    <source>
        <dbReference type="Pfam" id="PF13193"/>
    </source>
</evidence>
<dbReference type="FunFam" id="3.30.300.30:FF:000008">
    <property type="entry name" value="2,3-dihydroxybenzoate-AMP ligase"/>
    <property type="match status" value="1"/>
</dbReference>
<evidence type="ECO:0000313" key="6">
    <source>
        <dbReference type="Proteomes" id="UP001409585"/>
    </source>
</evidence>
<dbReference type="NCBIfam" id="NF004837">
    <property type="entry name" value="PRK06187.1"/>
    <property type="match status" value="1"/>
</dbReference>
<dbReference type="Pfam" id="PF00501">
    <property type="entry name" value="AMP-binding"/>
    <property type="match status" value="1"/>
</dbReference>
<gene>
    <name evidence="5" type="ORF">GCM10025791_35790</name>
</gene>
<accession>A0AAV3U662</accession>
<dbReference type="EMBL" id="BAABLX010000029">
    <property type="protein sequence ID" value="GAA4952015.1"/>
    <property type="molecule type" value="Genomic_DNA"/>
</dbReference>
<dbReference type="PROSITE" id="PS00455">
    <property type="entry name" value="AMP_BINDING"/>
    <property type="match status" value="1"/>
</dbReference>
<dbReference type="SUPFAM" id="SSF56801">
    <property type="entry name" value="Acetyl-CoA synthetase-like"/>
    <property type="match status" value="1"/>
</dbReference>
<keyword evidence="2 5" id="KW-0436">Ligase</keyword>